<geneLocation type="plasmid" evidence="12 13">
    <name>pdjl-6-4</name>
</geneLocation>
<dbReference type="AlphaFoldDB" id="A0AB38RMJ2"/>
<reference evidence="13" key="1">
    <citation type="journal article" date="2022" name="Environ. Microbiol.">
        <title>Functional analysis, diversity, and distribution of carbendazim hydrolases MheI and CbmA, responsible for the initial step in carbendazim degradation.</title>
        <authorList>
            <person name="Zhang M."/>
            <person name="Bai X."/>
            <person name="Li Q."/>
            <person name="Zhang L."/>
            <person name="Zhu Q."/>
            <person name="Gao S."/>
            <person name="Ke Z."/>
            <person name="Jiang M."/>
            <person name="Hu J."/>
            <person name="Qiu J."/>
            <person name="Hong Q."/>
        </authorList>
    </citation>
    <scope>NUCLEOTIDE SEQUENCE [LARGE SCALE GENOMIC DNA]</scope>
    <source>
        <strain evidence="13">djl-6</strain>
    </source>
</reference>
<gene>
    <name evidence="12" type="ORF">M0639_32565</name>
</gene>
<dbReference type="PANTHER" id="PTHR21240:SF27">
    <property type="entry name" value="2-AMINO-3-CARBOXYMUCONATE-6-SEMIALDEHYDE DECARBOXYLASE"/>
    <property type="match status" value="1"/>
</dbReference>
<comment type="pathway">
    <text evidence="1">Secondary metabolite metabolism; quinolate metabolism.</text>
</comment>
<keyword evidence="8" id="KW-0862">Zinc</keyword>
<evidence type="ECO:0000259" key="11">
    <source>
        <dbReference type="Pfam" id="PF04909"/>
    </source>
</evidence>
<dbReference type="GO" id="GO:0005829">
    <property type="term" value="C:cytosol"/>
    <property type="evidence" value="ECO:0007669"/>
    <property type="project" value="TreeGrafter"/>
</dbReference>
<evidence type="ECO:0000256" key="8">
    <source>
        <dbReference type="ARBA" id="ARBA00022833"/>
    </source>
</evidence>
<dbReference type="EC" id="4.1.1.45" evidence="4"/>
<organism evidence="12 13">
    <name type="scientific">Rhodococcus qingshengii JCM 15477</name>
    <dbReference type="NCBI Taxonomy" id="1303681"/>
    <lineage>
        <taxon>Bacteria</taxon>
        <taxon>Bacillati</taxon>
        <taxon>Actinomycetota</taxon>
        <taxon>Actinomycetes</taxon>
        <taxon>Mycobacteriales</taxon>
        <taxon>Nocardiaceae</taxon>
        <taxon>Rhodococcus</taxon>
        <taxon>Rhodococcus erythropolis group</taxon>
    </lineage>
</organism>
<evidence type="ECO:0000313" key="12">
    <source>
        <dbReference type="EMBL" id="UPU46481.1"/>
    </source>
</evidence>
<dbReference type="Pfam" id="PF04909">
    <property type="entry name" value="Amidohydro_2"/>
    <property type="match status" value="1"/>
</dbReference>
<evidence type="ECO:0000256" key="1">
    <source>
        <dbReference type="ARBA" id="ARBA00005079"/>
    </source>
</evidence>
<evidence type="ECO:0000256" key="4">
    <source>
        <dbReference type="ARBA" id="ARBA00012365"/>
    </source>
</evidence>
<dbReference type="Gene3D" id="3.20.20.140">
    <property type="entry name" value="Metal-dependent hydrolases"/>
    <property type="match status" value="1"/>
</dbReference>
<dbReference type="Proteomes" id="UP000831484">
    <property type="component" value="Plasmid pdjl-6-4"/>
</dbReference>
<evidence type="ECO:0000313" key="13">
    <source>
        <dbReference type="Proteomes" id="UP000831484"/>
    </source>
</evidence>
<evidence type="ECO:0000256" key="2">
    <source>
        <dbReference type="ARBA" id="ARBA00005871"/>
    </source>
</evidence>
<dbReference type="GO" id="GO:0019748">
    <property type="term" value="P:secondary metabolic process"/>
    <property type="evidence" value="ECO:0007669"/>
    <property type="project" value="TreeGrafter"/>
</dbReference>
<feature type="domain" description="Amidohydrolase-related" evidence="11">
    <location>
        <begin position="14"/>
        <end position="340"/>
    </location>
</feature>
<dbReference type="RefSeq" id="WP_063892154.1">
    <property type="nucleotide sequence ID" value="NZ_CP096567.1"/>
</dbReference>
<evidence type="ECO:0000256" key="3">
    <source>
        <dbReference type="ARBA" id="ARBA00011245"/>
    </source>
</evidence>
<dbReference type="EMBL" id="CP096567">
    <property type="protein sequence ID" value="UPU46481.1"/>
    <property type="molecule type" value="Genomic_DNA"/>
</dbReference>
<dbReference type="SUPFAM" id="SSF51556">
    <property type="entry name" value="Metallo-dependent hydrolases"/>
    <property type="match status" value="1"/>
</dbReference>
<name>A0AB38RMJ2_RHOSG</name>
<keyword evidence="12" id="KW-0614">Plasmid</keyword>
<evidence type="ECO:0000256" key="6">
    <source>
        <dbReference type="ARBA" id="ARBA00022723"/>
    </source>
</evidence>
<keyword evidence="6" id="KW-0479">Metal-binding</keyword>
<evidence type="ECO:0000256" key="9">
    <source>
        <dbReference type="ARBA" id="ARBA00023239"/>
    </source>
</evidence>
<keyword evidence="7" id="KW-0210">Decarboxylase</keyword>
<dbReference type="GO" id="GO:0046872">
    <property type="term" value="F:metal ion binding"/>
    <property type="evidence" value="ECO:0007669"/>
    <property type="project" value="UniProtKB-KW"/>
</dbReference>
<dbReference type="InterPro" id="IPR032466">
    <property type="entry name" value="Metal_Hydrolase"/>
</dbReference>
<keyword evidence="9" id="KW-0456">Lyase</keyword>
<proteinExistence type="inferred from homology"/>
<evidence type="ECO:0000256" key="10">
    <source>
        <dbReference type="ARBA" id="ARBA00031120"/>
    </source>
</evidence>
<evidence type="ECO:0000256" key="5">
    <source>
        <dbReference type="ARBA" id="ARBA00021214"/>
    </source>
</evidence>
<protein>
    <recommendedName>
        <fullName evidence="5">2-amino-3-carboxymuconate-6-semialdehyde decarboxylase</fullName>
        <ecNumber evidence="4">4.1.1.45</ecNumber>
    </recommendedName>
    <alternativeName>
        <fullName evidence="10">Picolinate carboxylase</fullName>
    </alternativeName>
</protein>
<comment type="subunit">
    <text evidence="3">Monomer.</text>
</comment>
<sequence>MFTDAPGTHCGTTVDVHAHHFPRGLDDFAARTGDRRWPCLVRDDDSSGRIMLGDSEFRKVRSALWDVTHRVGELDVAGIDVQLVSPVPITLTDWAPPQEAADFARAMNDGIAEDVAAADGRLLGLGALPVQDIDAAVVELERAVRTLGLRGVEIGCRLAGRELDDPAVRPLFEAAAALGAVVYVHPLGGGDGALRRTGQPYDFGLGMLTDTALAAGALVFGGVLRDLPELRVVMSHGCGTFPWSLPRLRLGAVLAGDTDHDHDDLARRLWVDTLVFDAEHLALLVRRFGAEHVMIGTDHPFIAGQLEGQQTQVRDAVDAGILTAEQALGVLGTNALDLVRGSRLTSGAEATAP</sequence>
<evidence type="ECO:0000256" key="7">
    <source>
        <dbReference type="ARBA" id="ARBA00022793"/>
    </source>
</evidence>
<dbReference type="InterPro" id="IPR032465">
    <property type="entry name" value="ACMSD"/>
</dbReference>
<dbReference type="PANTHER" id="PTHR21240">
    <property type="entry name" value="2-AMINO-3-CARBOXYLMUCONATE-6-SEMIALDEHYDE DECARBOXYLASE"/>
    <property type="match status" value="1"/>
</dbReference>
<comment type="similarity">
    <text evidence="2">Belongs to the metallo-dependent hydrolases superfamily. ACMSD family.</text>
</comment>
<dbReference type="InterPro" id="IPR006680">
    <property type="entry name" value="Amidohydro-rel"/>
</dbReference>
<dbReference type="GO" id="GO:0016787">
    <property type="term" value="F:hydrolase activity"/>
    <property type="evidence" value="ECO:0007669"/>
    <property type="project" value="InterPro"/>
</dbReference>
<dbReference type="GO" id="GO:0001760">
    <property type="term" value="F:aminocarboxymuconate-semialdehyde decarboxylase activity"/>
    <property type="evidence" value="ECO:0007669"/>
    <property type="project" value="UniProtKB-EC"/>
</dbReference>
<accession>A0AB38RMJ2</accession>
<keyword evidence="13" id="KW-1185">Reference proteome</keyword>